<dbReference type="RefSeq" id="WP_043117291.1">
    <property type="nucleotide sequence ID" value="NZ_JRAA01000002.1"/>
</dbReference>
<dbReference type="GeneID" id="86992813"/>
<dbReference type="Proteomes" id="UP000030856">
    <property type="component" value="Unassembled WGS sequence"/>
</dbReference>
<comment type="caution">
    <text evidence="1">The sequence shown here is derived from an EMBL/GenBank/DDBJ whole genome shotgun (WGS) entry which is preliminary data.</text>
</comment>
<protein>
    <submittedName>
        <fullName evidence="1">Uncharacterized protein</fullName>
    </submittedName>
</protein>
<dbReference type="OrthoDB" id="9980621at2"/>
<dbReference type="EMBL" id="MPNX01000047">
    <property type="protein sequence ID" value="OOY33773.1"/>
    <property type="molecule type" value="Genomic_DNA"/>
</dbReference>
<evidence type="ECO:0000313" key="1">
    <source>
        <dbReference type="EMBL" id="KHF25064.1"/>
    </source>
</evidence>
<dbReference type="Proteomes" id="UP000190962">
    <property type="component" value="Unassembled WGS sequence"/>
</dbReference>
<evidence type="ECO:0000313" key="3">
    <source>
        <dbReference type="Proteomes" id="UP000030856"/>
    </source>
</evidence>
<proteinExistence type="predicted"/>
<evidence type="ECO:0000313" key="4">
    <source>
        <dbReference type="Proteomes" id="UP000190962"/>
    </source>
</evidence>
<reference evidence="2 4" key="2">
    <citation type="submission" date="2016-11" db="EMBL/GenBank/DDBJ databases">
        <title>Mixed transmission modes and dynamic genome evolution in an obligate animal-bacterial symbiosis.</title>
        <authorList>
            <person name="Russell S.L."/>
            <person name="Corbett-Detig R.B."/>
            <person name="Cavanaugh C.M."/>
        </authorList>
    </citation>
    <scope>NUCLEOTIDE SEQUENCE [LARGE SCALE GENOMIC DNA]</scope>
    <source>
        <strain evidence="2">MA-KB16</strain>
    </source>
</reference>
<gene>
    <name evidence="2" type="ORF">BOV88_13495</name>
    <name evidence="1" type="ORF">JV46_09380</name>
</gene>
<organism evidence="1 3">
    <name type="scientific">Solemya velum gill symbiont</name>
    <dbReference type="NCBI Taxonomy" id="2340"/>
    <lineage>
        <taxon>Bacteria</taxon>
        <taxon>Pseudomonadati</taxon>
        <taxon>Pseudomonadota</taxon>
        <taxon>Gammaproteobacteria</taxon>
        <taxon>sulfur-oxidizing symbionts</taxon>
    </lineage>
</organism>
<keyword evidence="3" id="KW-1185">Reference proteome</keyword>
<dbReference type="EMBL" id="JRAA01000002">
    <property type="protein sequence ID" value="KHF25064.1"/>
    <property type="molecule type" value="Genomic_DNA"/>
</dbReference>
<accession>A0A0B0HB10</accession>
<evidence type="ECO:0000313" key="2">
    <source>
        <dbReference type="EMBL" id="OOY33773.1"/>
    </source>
</evidence>
<sequence>MAYENKVDDLVGNFVAEFQRELITARNIESYLDDEIPKLVAGYPDAVYHPKEQREPVKTQFIAQTGGRLSNGVPRVLSAEIINGYPLGVYFPR</sequence>
<reference evidence="1 3" key="1">
    <citation type="journal article" date="2014" name="BMC Genomics">
        <title>The genome of the intracellular bacterium of the coastal bivalve, Solemya velum: a blueprint for thriving in and out of symbiosis.</title>
        <authorList>
            <person name="Dmytrenko O."/>
            <person name="Russell S.L."/>
            <person name="Loo W.T."/>
            <person name="Fontanez K.M."/>
            <person name="Liao L."/>
            <person name="Roeselers G."/>
            <person name="Sharma R."/>
            <person name="Stewart F.J."/>
            <person name="Newton I.L."/>
            <person name="Woyke T."/>
            <person name="Wu D."/>
            <person name="Lang J.M."/>
            <person name="Eisen J.A."/>
            <person name="Cavanaugh C.M."/>
        </authorList>
    </citation>
    <scope>NUCLEOTIDE SEQUENCE [LARGE SCALE GENOMIC DNA]</scope>
    <source>
        <strain evidence="1 3">WH</strain>
    </source>
</reference>
<dbReference type="AlphaFoldDB" id="A0A0B0HB10"/>
<name>A0A0B0HB10_SOVGS</name>